<dbReference type="PIRSF" id="PIRSF036625">
    <property type="entry name" value="GAF_ANTAR"/>
    <property type="match status" value="1"/>
</dbReference>
<feature type="domain" description="ANTAR" evidence="5">
    <location>
        <begin position="168"/>
        <end position="229"/>
    </location>
</feature>
<dbReference type="EMBL" id="JAVDYB010000001">
    <property type="protein sequence ID" value="MDR7279247.1"/>
    <property type="molecule type" value="Genomic_DNA"/>
</dbReference>
<dbReference type="RefSeq" id="WP_310372690.1">
    <property type="nucleotide sequence ID" value="NZ_JAVDYB010000001.1"/>
</dbReference>
<evidence type="ECO:0000256" key="3">
    <source>
        <dbReference type="ARBA" id="ARBA00023015"/>
    </source>
</evidence>
<dbReference type="PROSITE" id="PS50921">
    <property type="entry name" value="ANTAR"/>
    <property type="match status" value="1"/>
</dbReference>
<evidence type="ECO:0000256" key="1">
    <source>
        <dbReference type="ARBA" id="ARBA00022679"/>
    </source>
</evidence>
<dbReference type="InterPro" id="IPR012074">
    <property type="entry name" value="GAF_ANTAR"/>
</dbReference>
<gene>
    <name evidence="6" type="ORF">J2S41_006025</name>
</gene>
<evidence type="ECO:0000259" key="5">
    <source>
        <dbReference type="PROSITE" id="PS50921"/>
    </source>
</evidence>
<protein>
    <submittedName>
        <fullName evidence="6">GAF domain-containing protein</fullName>
    </submittedName>
</protein>
<evidence type="ECO:0000313" key="6">
    <source>
        <dbReference type="EMBL" id="MDR7279247.1"/>
    </source>
</evidence>
<dbReference type="AlphaFoldDB" id="A0AAE3YU52"/>
<evidence type="ECO:0000256" key="2">
    <source>
        <dbReference type="ARBA" id="ARBA00022777"/>
    </source>
</evidence>
<dbReference type="SMART" id="SM01012">
    <property type="entry name" value="ANTAR"/>
    <property type="match status" value="1"/>
</dbReference>
<organism evidence="6 7">
    <name type="scientific">Catenuloplanes atrovinosus</name>
    <dbReference type="NCBI Taxonomy" id="137266"/>
    <lineage>
        <taxon>Bacteria</taxon>
        <taxon>Bacillati</taxon>
        <taxon>Actinomycetota</taxon>
        <taxon>Actinomycetes</taxon>
        <taxon>Micromonosporales</taxon>
        <taxon>Micromonosporaceae</taxon>
        <taxon>Catenuloplanes</taxon>
    </lineage>
</organism>
<sequence>MNAATEPDGEHARRPAADELRMLAGTLHRQHDVPATLRAITSGVIGTVPGADFAGLMVVHGGRIDTRAVTDDVVLRVDQAQYDTGQGPCLEATSEHAAVWLSDTRADRRWPAFSDRAARLGVRSMLSLQLEVGHDSIGALNLYARRPAAFTGESEQVGLLFATHAALAIADARRRDQLIRALGSRDLIGQAKGILMERSKVTADQAFSMLVRVSQAENIKLHEVATRLVETGELAAGRAGQS</sequence>
<dbReference type="InterPro" id="IPR003018">
    <property type="entry name" value="GAF"/>
</dbReference>
<evidence type="ECO:0000313" key="7">
    <source>
        <dbReference type="Proteomes" id="UP001183643"/>
    </source>
</evidence>
<keyword evidence="3" id="KW-0805">Transcription regulation</keyword>
<dbReference type="Pfam" id="PF03861">
    <property type="entry name" value="ANTAR"/>
    <property type="match status" value="1"/>
</dbReference>
<dbReference type="InterPro" id="IPR005561">
    <property type="entry name" value="ANTAR"/>
</dbReference>
<keyword evidence="4" id="KW-0804">Transcription</keyword>
<keyword evidence="7" id="KW-1185">Reference proteome</keyword>
<proteinExistence type="predicted"/>
<dbReference type="Pfam" id="PF13185">
    <property type="entry name" value="GAF_2"/>
    <property type="match status" value="1"/>
</dbReference>
<dbReference type="GO" id="GO:0016301">
    <property type="term" value="F:kinase activity"/>
    <property type="evidence" value="ECO:0007669"/>
    <property type="project" value="UniProtKB-KW"/>
</dbReference>
<dbReference type="Proteomes" id="UP001183643">
    <property type="component" value="Unassembled WGS sequence"/>
</dbReference>
<dbReference type="SUPFAM" id="SSF55781">
    <property type="entry name" value="GAF domain-like"/>
    <property type="match status" value="1"/>
</dbReference>
<dbReference type="InterPro" id="IPR011006">
    <property type="entry name" value="CheY-like_superfamily"/>
</dbReference>
<evidence type="ECO:0000256" key="4">
    <source>
        <dbReference type="ARBA" id="ARBA00023163"/>
    </source>
</evidence>
<dbReference type="SUPFAM" id="SSF52172">
    <property type="entry name" value="CheY-like"/>
    <property type="match status" value="1"/>
</dbReference>
<comment type="caution">
    <text evidence="6">The sequence shown here is derived from an EMBL/GenBank/DDBJ whole genome shotgun (WGS) entry which is preliminary data.</text>
</comment>
<reference evidence="6" key="1">
    <citation type="submission" date="2023-07" db="EMBL/GenBank/DDBJ databases">
        <title>Sequencing the genomes of 1000 actinobacteria strains.</title>
        <authorList>
            <person name="Klenk H.-P."/>
        </authorList>
    </citation>
    <scope>NUCLEOTIDE SEQUENCE</scope>
    <source>
        <strain evidence="6">DSM 44707</strain>
    </source>
</reference>
<dbReference type="Gene3D" id="1.10.10.10">
    <property type="entry name" value="Winged helix-like DNA-binding domain superfamily/Winged helix DNA-binding domain"/>
    <property type="match status" value="1"/>
</dbReference>
<keyword evidence="1" id="KW-0808">Transferase</keyword>
<dbReference type="GO" id="GO:0003723">
    <property type="term" value="F:RNA binding"/>
    <property type="evidence" value="ECO:0007669"/>
    <property type="project" value="InterPro"/>
</dbReference>
<name>A0AAE3YU52_9ACTN</name>
<keyword evidence="2" id="KW-0418">Kinase</keyword>
<accession>A0AAE3YU52</accession>
<dbReference type="InterPro" id="IPR029016">
    <property type="entry name" value="GAF-like_dom_sf"/>
</dbReference>
<dbReference type="InterPro" id="IPR036388">
    <property type="entry name" value="WH-like_DNA-bd_sf"/>
</dbReference>
<dbReference type="SMART" id="SM00065">
    <property type="entry name" value="GAF"/>
    <property type="match status" value="1"/>
</dbReference>
<dbReference type="Gene3D" id="3.30.450.40">
    <property type="match status" value="1"/>
</dbReference>